<accession>A0A087U304</accession>
<feature type="non-terminal residue" evidence="2">
    <location>
        <position position="53"/>
    </location>
</feature>
<organism evidence="2 3">
    <name type="scientific">Stegodyphus mimosarum</name>
    <name type="common">African social velvet spider</name>
    <dbReference type="NCBI Taxonomy" id="407821"/>
    <lineage>
        <taxon>Eukaryota</taxon>
        <taxon>Metazoa</taxon>
        <taxon>Ecdysozoa</taxon>
        <taxon>Arthropoda</taxon>
        <taxon>Chelicerata</taxon>
        <taxon>Arachnida</taxon>
        <taxon>Araneae</taxon>
        <taxon>Araneomorphae</taxon>
        <taxon>Entelegynae</taxon>
        <taxon>Eresoidea</taxon>
        <taxon>Eresidae</taxon>
        <taxon>Stegodyphus</taxon>
    </lineage>
</organism>
<name>A0A087U304_STEMI</name>
<keyword evidence="3" id="KW-1185">Reference proteome</keyword>
<dbReference type="EMBL" id="KK117912">
    <property type="protein sequence ID" value="KFM71743.1"/>
    <property type="molecule type" value="Genomic_DNA"/>
</dbReference>
<evidence type="ECO:0000313" key="3">
    <source>
        <dbReference type="Proteomes" id="UP000054359"/>
    </source>
</evidence>
<protein>
    <submittedName>
        <fullName evidence="2">Uncharacterized protein</fullName>
    </submittedName>
</protein>
<sequence>MKMIHMLVTLVNLLAFVQTCLDHHPVARVIHLLLVAHFQHSPLRCGLKIYLPL</sequence>
<dbReference type="AlphaFoldDB" id="A0A087U304"/>
<dbReference type="Proteomes" id="UP000054359">
    <property type="component" value="Unassembled WGS sequence"/>
</dbReference>
<gene>
    <name evidence="2" type="ORF">X975_23397</name>
</gene>
<reference evidence="2 3" key="1">
    <citation type="submission" date="2013-11" db="EMBL/GenBank/DDBJ databases">
        <title>Genome sequencing of Stegodyphus mimosarum.</title>
        <authorList>
            <person name="Bechsgaard J."/>
        </authorList>
    </citation>
    <scope>NUCLEOTIDE SEQUENCE [LARGE SCALE GENOMIC DNA]</scope>
</reference>
<evidence type="ECO:0000256" key="1">
    <source>
        <dbReference type="SAM" id="SignalP"/>
    </source>
</evidence>
<feature type="signal peptide" evidence="1">
    <location>
        <begin position="1"/>
        <end position="19"/>
    </location>
</feature>
<evidence type="ECO:0000313" key="2">
    <source>
        <dbReference type="EMBL" id="KFM71743.1"/>
    </source>
</evidence>
<keyword evidence="1" id="KW-0732">Signal</keyword>
<proteinExistence type="predicted"/>
<feature type="chain" id="PRO_5001830169" evidence="1">
    <location>
        <begin position="20"/>
        <end position="53"/>
    </location>
</feature>